<comment type="subcellular location">
    <subcellularLocation>
        <location evidence="1">Nucleus</location>
    </subcellularLocation>
</comment>
<dbReference type="GO" id="GO:0048513">
    <property type="term" value="P:animal organ development"/>
    <property type="evidence" value="ECO:0007669"/>
    <property type="project" value="UniProtKB-ARBA"/>
</dbReference>
<sequence length="452" mass="49073">MEGQQQFCLRWHNFQNTLLSSLPKLLDGGYLTDVTLSAGGRHVHAHRLILSACSYYFKELFKDMNSLQHPVIVLPGMEYANLCALVTFMYNGEVNIYQEQLPALLAMADALHIRGLADIAGKASRYENNQTLEHPGIHEENSGKSFHHRSSSEKFDLHQHQHHQHHSSASKNDSSNNKDHDDMTQADMLHESSSIAETMSAADFPGVEGLERHMHPDAVHESDSNSNALSEIGNELLPYSLKIKPYYSINAKLNQRERRATSFKLEAAAAAAAAAVSHCHPLILKEELLDNAKTSVLAADPNYKSFIASAVATTAGSVAQQPPPPPPPPPQMPVAAAPAPASTPASSRASGGSCNKTSVTCLICGKQLSNQYNLRVHMETHSNSSYSCVACSHVSRSRDALRKHVSYRHPPVNSQQKRAKYHNTTTTAAAASAATSTSTTAATTTPTTTSKP</sequence>
<dbReference type="SMART" id="SM00225">
    <property type="entry name" value="BTB"/>
    <property type="match status" value="1"/>
</dbReference>
<dbReference type="GO" id="GO:0006357">
    <property type="term" value="P:regulation of transcription by RNA polymerase II"/>
    <property type="evidence" value="ECO:0007669"/>
    <property type="project" value="TreeGrafter"/>
</dbReference>
<dbReference type="InterPro" id="IPR011333">
    <property type="entry name" value="SKP1/BTB/POZ_sf"/>
</dbReference>
<dbReference type="GO" id="GO:0048666">
    <property type="term" value="P:neuron development"/>
    <property type="evidence" value="ECO:0007669"/>
    <property type="project" value="UniProtKB-ARBA"/>
</dbReference>
<feature type="domain" description="BTB" evidence="5">
    <location>
        <begin position="32"/>
        <end position="98"/>
    </location>
</feature>
<dbReference type="SMART" id="SM00355">
    <property type="entry name" value="ZnF_C2H2"/>
    <property type="match status" value="2"/>
</dbReference>
<dbReference type="Proteomes" id="UP000479190">
    <property type="component" value="Unassembled WGS sequence"/>
</dbReference>
<organism evidence="7 8">
    <name type="scientific">Trichogramma brassicae</name>
    <dbReference type="NCBI Taxonomy" id="86971"/>
    <lineage>
        <taxon>Eukaryota</taxon>
        <taxon>Metazoa</taxon>
        <taxon>Ecdysozoa</taxon>
        <taxon>Arthropoda</taxon>
        <taxon>Hexapoda</taxon>
        <taxon>Insecta</taxon>
        <taxon>Pterygota</taxon>
        <taxon>Neoptera</taxon>
        <taxon>Endopterygota</taxon>
        <taxon>Hymenoptera</taxon>
        <taxon>Apocrita</taxon>
        <taxon>Proctotrupomorpha</taxon>
        <taxon>Chalcidoidea</taxon>
        <taxon>Trichogrammatidae</taxon>
        <taxon>Trichogramma</taxon>
    </lineage>
</organism>
<keyword evidence="3" id="KW-0862">Zinc</keyword>
<evidence type="ECO:0000313" key="8">
    <source>
        <dbReference type="Proteomes" id="UP000479190"/>
    </source>
</evidence>
<evidence type="ECO:0000256" key="1">
    <source>
        <dbReference type="ARBA" id="ARBA00004123"/>
    </source>
</evidence>
<evidence type="ECO:0000256" key="2">
    <source>
        <dbReference type="ARBA" id="ARBA00023242"/>
    </source>
</evidence>
<feature type="region of interest" description="Disordered" evidence="4">
    <location>
        <begin position="133"/>
        <end position="182"/>
    </location>
</feature>
<dbReference type="Gene3D" id="3.30.710.10">
    <property type="entry name" value="Potassium Channel Kv1.1, Chain A"/>
    <property type="match status" value="1"/>
</dbReference>
<dbReference type="InterPro" id="IPR013087">
    <property type="entry name" value="Znf_C2H2_type"/>
</dbReference>
<feature type="region of interest" description="Disordered" evidence="4">
    <location>
        <begin position="409"/>
        <end position="452"/>
    </location>
</feature>
<feature type="compositionally biased region" description="Pro residues" evidence="4">
    <location>
        <begin position="321"/>
        <end position="332"/>
    </location>
</feature>
<evidence type="ECO:0000256" key="3">
    <source>
        <dbReference type="PROSITE-ProRule" id="PRU00042"/>
    </source>
</evidence>
<evidence type="ECO:0000256" key="4">
    <source>
        <dbReference type="SAM" id="MobiDB-lite"/>
    </source>
</evidence>
<feature type="region of interest" description="Disordered" evidence="4">
    <location>
        <begin position="317"/>
        <end position="354"/>
    </location>
</feature>
<dbReference type="Pfam" id="PF00651">
    <property type="entry name" value="BTB"/>
    <property type="match status" value="1"/>
</dbReference>
<dbReference type="GO" id="GO:0005634">
    <property type="term" value="C:nucleus"/>
    <property type="evidence" value="ECO:0007669"/>
    <property type="project" value="UniProtKB-SubCell"/>
</dbReference>
<dbReference type="GO" id="GO:0003006">
    <property type="term" value="P:developmental process involved in reproduction"/>
    <property type="evidence" value="ECO:0007669"/>
    <property type="project" value="UniProtKB-ARBA"/>
</dbReference>
<gene>
    <name evidence="7" type="ORF">TBRA_LOCUS16543</name>
</gene>
<accession>A0A6H5J681</accession>
<proteinExistence type="predicted"/>
<dbReference type="PROSITE" id="PS50097">
    <property type="entry name" value="BTB"/>
    <property type="match status" value="1"/>
</dbReference>
<name>A0A6H5J681_9HYME</name>
<dbReference type="Gene3D" id="3.30.160.60">
    <property type="entry name" value="Classic Zinc Finger"/>
    <property type="match status" value="1"/>
</dbReference>
<dbReference type="InterPro" id="IPR036236">
    <property type="entry name" value="Znf_C2H2_sf"/>
</dbReference>
<feature type="compositionally biased region" description="Basic and acidic residues" evidence="4">
    <location>
        <begin position="150"/>
        <end position="159"/>
    </location>
</feature>
<keyword evidence="3" id="KW-0863">Zinc-finger</keyword>
<evidence type="ECO:0000259" key="6">
    <source>
        <dbReference type="PROSITE" id="PS50157"/>
    </source>
</evidence>
<dbReference type="SUPFAM" id="SSF57667">
    <property type="entry name" value="beta-beta-alpha zinc fingers"/>
    <property type="match status" value="1"/>
</dbReference>
<protein>
    <recommendedName>
        <fullName evidence="9">BTB domain-containing protein</fullName>
    </recommendedName>
</protein>
<dbReference type="OrthoDB" id="6425912at2759"/>
<evidence type="ECO:0000259" key="5">
    <source>
        <dbReference type="PROSITE" id="PS50097"/>
    </source>
</evidence>
<dbReference type="AlphaFoldDB" id="A0A6H5J681"/>
<dbReference type="SUPFAM" id="SSF54695">
    <property type="entry name" value="POZ domain"/>
    <property type="match status" value="1"/>
</dbReference>
<dbReference type="InterPro" id="IPR051095">
    <property type="entry name" value="Dros_DevTransReg"/>
</dbReference>
<evidence type="ECO:0008006" key="9">
    <source>
        <dbReference type="Google" id="ProtNLM"/>
    </source>
</evidence>
<feature type="compositionally biased region" description="Low complexity" evidence="4">
    <location>
        <begin position="424"/>
        <end position="452"/>
    </location>
</feature>
<dbReference type="PANTHER" id="PTHR23110:SF109">
    <property type="entry name" value="FI07618P-RELATED"/>
    <property type="match status" value="1"/>
</dbReference>
<keyword evidence="2" id="KW-0539">Nucleus</keyword>
<keyword evidence="3" id="KW-0479">Metal-binding</keyword>
<dbReference type="EMBL" id="CADCXV010001511">
    <property type="protein sequence ID" value="CAB0044984.1"/>
    <property type="molecule type" value="Genomic_DNA"/>
</dbReference>
<dbReference type="PROSITE" id="PS00028">
    <property type="entry name" value="ZINC_FINGER_C2H2_1"/>
    <property type="match status" value="1"/>
</dbReference>
<feature type="domain" description="C2H2-type" evidence="6">
    <location>
        <begin position="359"/>
        <end position="386"/>
    </location>
</feature>
<keyword evidence="8" id="KW-1185">Reference proteome</keyword>
<dbReference type="CDD" id="cd18315">
    <property type="entry name" value="BTB_POZ_BAB-like"/>
    <property type="match status" value="1"/>
</dbReference>
<reference evidence="7 8" key="1">
    <citation type="submission" date="2020-02" db="EMBL/GenBank/DDBJ databases">
        <authorList>
            <person name="Ferguson B K."/>
        </authorList>
    </citation>
    <scope>NUCLEOTIDE SEQUENCE [LARGE SCALE GENOMIC DNA]</scope>
</reference>
<evidence type="ECO:0000313" key="7">
    <source>
        <dbReference type="EMBL" id="CAB0044984.1"/>
    </source>
</evidence>
<dbReference type="PROSITE" id="PS50157">
    <property type="entry name" value="ZINC_FINGER_C2H2_2"/>
    <property type="match status" value="1"/>
</dbReference>
<dbReference type="InterPro" id="IPR000210">
    <property type="entry name" value="BTB/POZ_dom"/>
</dbReference>
<dbReference type="GO" id="GO:0008270">
    <property type="term" value="F:zinc ion binding"/>
    <property type="evidence" value="ECO:0007669"/>
    <property type="project" value="UniProtKB-KW"/>
</dbReference>
<dbReference type="PANTHER" id="PTHR23110">
    <property type="entry name" value="BTB DOMAIN TRANSCRIPTION FACTOR"/>
    <property type="match status" value="1"/>
</dbReference>
<feature type="compositionally biased region" description="Low complexity" evidence="4">
    <location>
        <begin position="333"/>
        <end position="353"/>
    </location>
</feature>